<keyword evidence="2 4" id="KW-0863">Zinc-finger</keyword>
<dbReference type="GO" id="GO:0008237">
    <property type="term" value="F:metallopeptidase activity"/>
    <property type="evidence" value="ECO:0007669"/>
    <property type="project" value="TreeGrafter"/>
</dbReference>
<feature type="compositionally biased region" description="Polar residues" evidence="5">
    <location>
        <begin position="238"/>
        <end position="253"/>
    </location>
</feature>
<dbReference type="PROSITE" id="PS51397">
    <property type="entry name" value="WLM"/>
    <property type="match status" value="1"/>
</dbReference>
<keyword evidence="1" id="KW-0479">Metal-binding</keyword>
<feature type="domain" description="RanBP2-type" evidence="6">
    <location>
        <begin position="382"/>
        <end position="411"/>
    </location>
</feature>
<dbReference type="GO" id="GO:0005634">
    <property type="term" value="C:nucleus"/>
    <property type="evidence" value="ECO:0007669"/>
    <property type="project" value="TreeGrafter"/>
</dbReference>
<evidence type="ECO:0000256" key="1">
    <source>
        <dbReference type="ARBA" id="ARBA00022723"/>
    </source>
</evidence>
<dbReference type="PANTHER" id="PTHR46622">
    <property type="entry name" value="DNA-DEPENDENT METALLOPROTEASE WSS1"/>
    <property type="match status" value="1"/>
</dbReference>
<dbReference type="InterPro" id="IPR036443">
    <property type="entry name" value="Znf_RanBP2_sf"/>
</dbReference>
<dbReference type="Gene3D" id="2.30.30.380">
    <property type="entry name" value="Zn-finger domain of Sec23/24"/>
    <property type="match status" value="1"/>
</dbReference>
<dbReference type="STRING" id="3775.A0A1Q3BLA5"/>
<feature type="region of interest" description="Disordered" evidence="5">
    <location>
        <begin position="238"/>
        <end position="278"/>
    </location>
</feature>
<dbReference type="OrthoDB" id="261960at2759"/>
<dbReference type="PROSITE" id="PS50199">
    <property type="entry name" value="ZF_RANBP2_2"/>
    <property type="match status" value="2"/>
</dbReference>
<dbReference type="AlphaFoldDB" id="A0A1Q3BLA5"/>
<dbReference type="Pfam" id="PF08325">
    <property type="entry name" value="WLM"/>
    <property type="match status" value="1"/>
</dbReference>
<dbReference type="Pfam" id="PF00641">
    <property type="entry name" value="Zn_ribbon_RanBP"/>
    <property type="match status" value="2"/>
</dbReference>
<dbReference type="InParanoid" id="A0A1Q3BLA5"/>
<dbReference type="SUPFAM" id="SSF90209">
    <property type="entry name" value="Ran binding protein zinc finger-like"/>
    <property type="match status" value="2"/>
</dbReference>
<evidence type="ECO:0000313" key="8">
    <source>
        <dbReference type="EMBL" id="GAV68800.1"/>
    </source>
</evidence>
<keyword evidence="9" id="KW-1185">Reference proteome</keyword>
<dbReference type="PANTHER" id="PTHR46622:SF3">
    <property type="entry name" value="ZINC ION BINDING PROTEIN"/>
    <property type="match status" value="1"/>
</dbReference>
<evidence type="ECO:0000256" key="5">
    <source>
        <dbReference type="SAM" id="MobiDB-lite"/>
    </source>
</evidence>
<gene>
    <name evidence="8" type="ORF">CFOL_v3_12303</name>
</gene>
<name>A0A1Q3BLA5_CEPFO</name>
<feature type="domain" description="WLM" evidence="7">
    <location>
        <begin position="2"/>
        <end position="206"/>
    </location>
</feature>
<dbReference type="GO" id="GO:0008270">
    <property type="term" value="F:zinc ion binding"/>
    <property type="evidence" value="ECO:0007669"/>
    <property type="project" value="UniProtKB-KW"/>
</dbReference>
<accession>A0A1Q3BLA5</accession>
<protein>
    <submittedName>
        <fullName evidence="8">Zf-RanBP domain-containing protein/WLM domain-containing protein</fullName>
    </submittedName>
</protein>
<sequence>MNRKLGDLNKVWEIKALKTKPRAEEAKKILERISKEVQPIMRNHKWRVKVLSEFCPKRQNLLGLNVGAGVNVKLRLRRPNNDFEFYPHHEVLDTMLHELCHNAHGSHDAKFYKLWDELRVEYEELVAKGITGSGQGFDLPGRRLGGFSLQPPLSALRKNALAAAGKRAQLGSLLPTGPQRLGGDSSIMVALSPSQAAAMAAERRFQDEIWCGSHSSEVYEDGENNSYISEDLVCVGENTGSSKTSSASGQHQLDANAVSRKRHHDSDKHSFSQSSNGEMESTFVDLTTDSSASTFILDRDIRTQKRSKSYSTMSSSSNCHPGSSFVDLSSALISGSMLNHAATYIPEQSTMWECAMCTLLNPSLALMCELCHTLKPKDNDAKYKMWSCKFCTLENSAKLDKCSACDQWRYSYGQPVSTQTFNLGT</sequence>
<dbReference type="Proteomes" id="UP000187406">
    <property type="component" value="Unassembled WGS sequence"/>
</dbReference>
<feature type="domain" description="RanBP2-type" evidence="6">
    <location>
        <begin position="348"/>
        <end position="377"/>
    </location>
</feature>
<keyword evidence="3" id="KW-0862">Zinc</keyword>
<proteinExistence type="predicted"/>
<evidence type="ECO:0000259" key="6">
    <source>
        <dbReference type="PROSITE" id="PS50199"/>
    </source>
</evidence>
<evidence type="ECO:0000256" key="4">
    <source>
        <dbReference type="PROSITE-ProRule" id="PRU00322"/>
    </source>
</evidence>
<dbReference type="SMART" id="SM00547">
    <property type="entry name" value="ZnF_RBZ"/>
    <property type="match status" value="2"/>
</dbReference>
<comment type="caution">
    <text evidence="8">The sequence shown here is derived from an EMBL/GenBank/DDBJ whole genome shotgun (WGS) entry which is preliminary data.</text>
</comment>
<reference evidence="9" key="1">
    <citation type="submission" date="2016-04" db="EMBL/GenBank/DDBJ databases">
        <title>Cephalotus genome sequencing.</title>
        <authorList>
            <person name="Fukushima K."/>
            <person name="Hasebe M."/>
            <person name="Fang X."/>
        </authorList>
    </citation>
    <scope>NUCLEOTIDE SEQUENCE [LARGE SCALE GENOMIC DNA]</scope>
    <source>
        <strain evidence="9">cv. St1</strain>
    </source>
</reference>
<evidence type="ECO:0000256" key="3">
    <source>
        <dbReference type="ARBA" id="ARBA00022833"/>
    </source>
</evidence>
<organism evidence="8 9">
    <name type="scientific">Cephalotus follicularis</name>
    <name type="common">Albany pitcher plant</name>
    <dbReference type="NCBI Taxonomy" id="3775"/>
    <lineage>
        <taxon>Eukaryota</taxon>
        <taxon>Viridiplantae</taxon>
        <taxon>Streptophyta</taxon>
        <taxon>Embryophyta</taxon>
        <taxon>Tracheophyta</taxon>
        <taxon>Spermatophyta</taxon>
        <taxon>Magnoliopsida</taxon>
        <taxon>eudicotyledons</taxon>
        <taxon>Gunneridae</taxon>
        <taxon>Pentapetalae</taxon>
        <taxon>rosids</taxon>
        <taxon>fabids</taxon>
        <taxon>Oxalidales</taxon>
        <taxon>Cephalotaceae</taxon>
        <taxon>Cephalotus</taxon>
    </lineage>
</organism>
<dbReference type="InterPro" id="IPR013536">
    <property type="entry name" value="WLM_dom"/>
</dbReference>
<dbReference type="PROSITE" id="PS01358">
    <property type="entry name" value="ZF_RANBP2_1"/>
    <property type="match status" value="2"/>
</dbReference>
<dbReference type="InterPro" id="IPR001876">
    <property type="entry name" value="Znf_RanBP2"/>
</dbReference>
<dbReference type="EMBL" id="BDDD01000665">
    <property type="protein sequence ID" value="GAV68800.1"/>
    <property type="molecule type" value="Genomic_DNA"/>
</dbReference>
<evidence type="ECO:0000256" key="2">
    <source>
        <dbReference type="ARBA" id="ARBA00022771"/>
    </source>
</evidence>
<dbReference type="InterPro" id="IPR053000">
    <property type="entry name" value="WSS1-like_metalloprotease"/>
</dbReference>
<dbReference type="GO" id="GO:0006281">
    <property type="term" value="P:DNA repair"/>
    <property type="evidence" value="ECO:0007669"/>
    <property type="project" value="TreeGrafter"/>
</dbReference>
<evidence type="ECO:0000313" key="9">
    <source>
        <dbReference type="Proteomes" id="UP000187406"/>
    </source>
</evidence>
<evidence type="ECO:0000259" key="7">
    <source>
        <dbReference type="PROSITE" id="PS51397"/>
    </source>
</evidence>